<dbReference type="InterPro" id="IPR020095">
    <property type="entry name" value="PsdUridine_synth_TruA_C"/>
</dbReference>
<dbReference type="SUPFAM" id="SSF55120">
    <property type="entry name" value="Pseudouridine synthase"/>
    <property type="match status" value="1"/>
</dbReference>
<evidence type="ECO:0000313" key="6">
    <source>
        <dbReference type="EMBL" id="CAE0126770.1"/>
    </source>
</evidence>
<evidence type="ECO:0000256" key="1">
    <source>
        <dbReference type="ARBA" id="ARBA00009375"/>
    </source>
</evidence>
<keyword evidence="2 4" id="KW-0819">tRNA processing</keyword>
<feature type="domain" description="Pseudouridine synthase I TruA alpha/beta" evidence="5">
    <location>
        <begin position="4"/>
        <end position="114"/>
    </location>
</feature>
<name>A0A7S3F6V4_9EUKA</name>
<dbReference type="PANTHER" id="PTHR11142">
    <property type="entry name" value="PSEUDOURIDYLATE SYNTHASE"/>
    <property type="match status" value="1"/>
</dbReference>
<evidence type="ECO:0000256" key="3">
    <source>
        <dbReference type="ARBA" id="ARBA00023235"/>
    </source>
</evidence>
<reference evidence="6" key="1">
    <citation type="submission" date="2021-01" db="EMBL/GenBank/DDBJ databases">
        <authorList>
            <person name="Corre E."/>
            <person name="Pelletier E."/>
            <person name="Niang G."/>
            <person name="Scheremetjew M."/>
            <person name="Finn R."/>
            <person name="Kale V."/>
            <person name="Holt S."/>
            <person name="Cochrane G."/>
            <person name="Meng A."/>
            <person name="Brown T."/>
            <person name="Cohen L."/>
        </authorList>
    </citation>
    <scope>NUCLEOTIDE SEQUENCE</scope>
    <source>
        <strain evidence="6">CCMP281</strain>
    </source>
</reference>
<dbReference type="Gene3D" id="3.30.70.660">
    <property type="entry name" value="Pseudouridine synthase I, catalytic domain, C-terminal subdomain"/>
    <property type="match status" value="1"/>
</dbReference>
<dbReference type="Pfam" id="PF01416">
    <property type="entry name" value="PseudoU_synth_1"/>
    <property type="match status" value="1"/>
</dbReference>
<dbReference type="AlphaFoldDB" id="A0A7S3F6V4"/>
<keyword evidence="3 4" id="KW-0413">Isomerase</keyword>
<proteinExistence type="inferred from homology"/>
<evidence type="ECO:0000259" key="5">
    <source>
        <dbReference type="Pfam" id="PF01416"/>
    </source>
</evidence>
<dbReference type="PANTHER" id="PTHR11142:SF0">
    <property type="entry name" value="TRNA PSEUDOURIDINE SYNTHASE-LIKE 1"/>
    <property type="match status" value="1"/>
</dbReference>
<comment type="similarity">
    <text evidence="1 4">Belongs to the tRNA pseudouridine synthase TruA family.</text>
</comment>
<dbReference type="GO" id="GO:0031119">
    <property type="term" value="P:tRNA pseudouridine synthesis"/>
    <property type="evidence" value="ECO:0007669"/>
    <property type="project" value="TreeGrafter"/>
</dbReference>
<dbReference type="GO" id="GO:0003723">
    <property type="term" value="F:RNA binding"/>
    <property type="evidence" value="ECO:0007669"/>
    <property type="project" value="InterPro"/>
</dbReference>
<dbReference type="InterPro" id="IPR001406">
    <property type="entry name" value="PsdUridine_synth_TruA"/>
</dbReference>
<accession>A0A7S3F6V4</accession>
<dbReference type="EMBL" id="HBHX01047452">
    <property type="protein sequence ID" value="CAE0126770.1"/>
    <property type="molecule type" value="Transcribed_RNA"/>
</dbReference>
<gene>
    <name evidence="6" type="ORF">HERI1096_LOCUS26255</name>
</gene>
<evidence type="ECO:0000256" key="2">
    <source>
        <dbReference type="ARBA" id="ARBA00022694"/>
    </source>
</evidence>
<dbReference type="InterPro" id="IPR020097">
    <property type="entry name" value="PsdUridine_synth_TruA_a/b_dom"/>
</dbReference>
<dbReference type="EC" id="5.4.99.12" evidence="4"/>
<protein>
    <recommendedName>
        <fullName evidence="4">tRNA pseudouridine synthase</fullName>
        <ecNumber evidence="4">5.4.99.12</ecNumber>
    </recommendedName>
</protein>
<evidence type="ECO:0000256" key="4">
    <source>
        <dbReference type="RuleBase" id="RU003792"/>
    </source>
</evidence>
<comment type="catalytic activity">
    <reaction evidence="4">
        <text>uridine(38/39/40) in tRNA = pseudouridine(38/39/40) in tRNA</text>
        <dbReference type="Rhea" id="RHEA:22376"/>
        <dbReference type="Rhea" id="RHEA-COMP:10085"/>
        <dbReference type="Rhea" id="RHEA-COMP:10087"/>
        <dbReference type="ChEBI" id="CHEBI:65314"/>
        <dbReference type="ChEBI" id="CHEBI:65315"/>
        <dbReference type="EC" id="5.4.99.12"/>
    </reaction>
</comment>
<sequence length="129" mass="14095">MQEASRHLTGNLDYAALAARQDAKQPPILLPPAETTRTVHSINLVDEGGGRLRFDFHLRGALRRMVRAAVGLLLDIGQGRCVPSDVPRLLEARDRSKLPSPAPARGLTLESVHYKVGWGGAYASNLHIR</sequence>
<dbReference type="InterPro" id="IPR020103">
    <property type="entry name" value="PsdUridine_synth_cat_dom_sf"/>
</dbReference>
<organism evidence="6">
    <name type="scientific">Haptolina ericina</name>
    <dbReference type="NCBI Taxonomy" id="156174"/>
    <lineage>
        <taxon>Eukaryota</taxon>
        <taxon>Haptista</taxon>
        <taxon>Haptophyta</taxon>
        <taxon>Prymnesiophyceae</taxon>
        <taxon>Prymnesiales</taxon>
        <taxon>Prymnesiaceae</taxon>
        <taxon>Haptolina</taxon>
    </lineage>
</organism>
<dbReference type="GO" id="GO:0160147">
    <property type="term" value="F:tRNA pseudouridine(38-40) synthase activity"/>
    <property type="evidence" value="ECO:0007669"/>
    <property type="project" value="UniProtKB-EC"/>
</dbReference>